<evidence type="ECO:0000313" key="2">
    <source>
        <dbReference type="Proteomes" id="UP000198634"/>
    </source>
</evidence>
<dbReference type="Proteomes" id="UP000198634">
    <property type="component" value="Unassembled WGS sequence"/>
</dbReference>
<dbReference type="OrthoDB" id="4404538at2"/>
<reference evidence="1 2" key="1">
    <citation type="submission" date="2016-10" db="EMBL/GenBank/DDBJ databases">
        <authorList>
            <person name="de Groot N.N."/>
        </authorList>
    </citation>
    <scope>NUCLEOTIDE SEQUENCE [LARGE SCALE GENOMIC DNA]</scope>
    <source>
        <strain evidence="1 2">DSM 22007</strain>
    </source>
</reference>
<dbReference type="EMBL" id="FOEP01000006">
    <property type="protein sequence ID" value="SEQ40854.1"/>
    <property type="molecule type" value="Genomic_DNA"/>
</dbReference>
<protein>
    <recommendedName>
        <fullName evidence="3">DUF2199 domain-containing protein</fullName>
    </recommendedName>
</protein>
<dbReference type="Pfam" id="PF09965">
    <property type="entry name" value="DUF2199"/>
    <property type="match status" value="1"/>
</dbReference>
<sequence>MSLLALDARWRRFNDPARKCPCCGQSFSGVFDIGFDHPDGWPHAPRDDQPFVKSGEDQLAPDLCRHGDHRLIRAVLTLPLQGSDDAVHLSLWVRLDPADFYAYLESWDTGDETPLPDCPGVLDTTVPGLSPATPTACMLTFPAKGQRPTITANDGPLREAQTLGISFDHLLDLYAACDQDIRPHLMRD</sequence>
<keyword evidence="2" id="KW-1185">Reference proteome</keyword>
<dbReference type="InterPro" id="IPR018697">
    <property type="entry name" value="DUF2199"/>
</dbReference>
<dbReference type="STRING" id="657014.SAMN04488092_106198"/>
<proteinExistence type="predicted"/>
<dbReference type="AlphaFoldDB" id="A0A1H9FSJ8"/>
<evidence type="ECO:0000313" key="1">
    <source>
        <dbReference type="EMBL" id="SEQ40854.1"/>
    </source>
</evidence>
<gene>
    <name evidence="1" type="ORF">SAMN04488092_106198</name>
</gene>
<name>A0A1H9FSJ8_9RHOB</name>
<accession>A0A1H9FSJ8</accession>
<organism evidence="1 2">
    <name type="scientific">Thalassovita taeanensis</name>
    <dbReference type="NCBI Taxonomy" id="657014"/>
    <lineage>
        <taxon>Bacteria</taxon>
        <taxon>Pseudomonadati</taxon>
        <taxon>Pseudomonadota</taxon>
        <taxon>Alphaproteobacteria</taxon>
        <taxon>Rhodobacterales</taxon>
        <taxon>Roseobacteraceae</taxon>
        <taxon>Thalassovita</taxon>
    </lineage>
</organism>
<dbReference type="RefSeq" id="WP_090269888.1">
    <property type="nucleotide sequence ID" value="NZ_FOEP01000006.1"/>
</dbReference>
<evidence type="ECO:0008006" key="3">
    <source>
        <dbReference type="Google" id="ProtNLM"/>
    </source>
</evidence>